<feature type="compositionally biased region" description="Basic and acidic residues" evidence="6">
    <location>
        <begin position="433"/>
        <end position="444"/>
    </location>
</feature>
<feature type="region of interest" description="Disordered" evidence="6">
    <location>
        <begin position="417"/>
        <end position="444"/>
    </location>
</feature>
<protein>
    <submittedName>
        <fullName evidence="8">Disease resistance RPP13-like protein 3</fullName>
    </submittedName>
</protein>
<evidence type="ECO:0000256" key="6">
    <source>
        <dbReference type="SAM" id="MobiDB-lite"/>
    </source>
</evidence>
<sequence>MCYLHDSSIVPSDCTALASNQEGYGTSQFISPWCIYFSKSLLQVYPDLLSSFAYLTLLLISLSIALFSHPLTIASHASNVPNLDYPRHADSMGHHIHTICLTIIRRIKDLGGGMNLSGRSEDGGKRQLTPWQKDKHLVGLEGEVQKLIGRAVLNKWEGLSIATIVGMGGIGKSTLAREVYNYAAVATQFDCRAWAVFSREFNPREIIKSLMLQLVKQDKQREMLEIMEKSNLQNVKNMLHQQLQGKRYFLVLDDVWQDEAWESFAPAFPDEDKASRLLLTNRIQGIAKYARYNHKMNFLNPDESWELFLKKAFIDDTNGKCPQHLEDIGRAIVEKCDGLPLAITVVGGLLVKKRQSVSEWEKVLKGLESHSGRSEILPTLELSYHELPPQLKSCFLVLRLFQGRFYHLRKSVGESMDCTRLDPSRRNRRRKKDNNGGDSKKLFR</sequence>
<dbReference type="Gene3D" id="1.10.8.430">
    <property type="entry name" value="Helical domain of apoptotic protease-activating factors"/>
    <property type="match status" value="1"/>
</dbReference>
<evidence type="ECO:0000256" key="2">
    <source>
        <dbReference type="ARBA" id="ARBA00022614"/>
    </source>
</evidence>
<accession>A0AAW2TC27</accession>
<dbReference type="PANTHER" id="PTHR23155:SF1205">
    <property type="entry name" value="DISEASE RESISTANCE PROTEIN RPM1"/>
    <property type="match status" value="1"/>
</dbReference>
<name>A0AAW2TC27_9LAMI</name>
<dbReference type="InterPro" id="IPR042197">
    <property type="entry name" value="Apaf_helical"/>
</dbReference>
<dbReference type="FunFam" id="3.40.50.300:FF:001091">
    <property type="entry name" value="Probable disease resistance protein At1g61300"/>
    <property type="match status" value="1"/>
</dbReference>
<dbReference type="Gene3D" id="3.40.50.300">
    <property type="entry name" value="P-loop containing nucleotide triphosphate hydrolases"/>
    <property type="match status" value="1"/>
</dbReference>
<keyword evidence="2" id="KW-0433">Leucine-rich repeat</keyword>
<evidence type="ECO:0000256" key="1">
    <source>
        <dbReference type="ARBA" id="ARBA00008894"/>
    </source>
</evidence>
<organism evidence="8">
    <name type="scientific">Sesamum latifolium</name>
    <dbReference type="NCBI Taxonomy" id="2727402"/>
    <lineage>
        <taxon>Eukaryota</taxon>
        <taxon>Viridiplantae</taxon>
        <taxon>Streptophyta</taxon>
        <taxon>Embryophyta</taxon>
        <taxon>Tracheophyta</taxon>
        <taxon>Spermatophyta</taxon>
        <taxon>Magnoliopsida</taxon>
        <taxon>eudicotyledons</taxon>
        <taxon>Gunneridae</taxon>
        <taxon>Pentapetalae</taxon>
        <taxon>asterids</taxon>
        <taxon>lamiids</taxon>
        <taxon>Lamiales</taxon>
        <taxon>Pedaliaceae</taxon>
        <taxon>Sesamum</taxon>
    </lineage>
</organism>
<reference evidence="8" key="2">
    <citation type="journal article" date="2024" name="Plant">
        <title>Genomic evolution and insights into agronomic trait innovations of Sesamum species.</title>
        <authorList>
            <person name="Miao H."/>
            <person name="Wang L."/>
            <person name="Qu L."/>
            <person name="Liu H."/>
            <person name="Sun Y."/>
            <person name="Le M."/>
            <person name="Wang Q."/>
            <person name="Wei S."/>
            <person name="Zheng Y."/>
            <person name="Lin W."/>
            <person name="Duan Y."/>
            <person name="Cao H."/>
            <person name="Xiong S."/>
            <person name="Wang X."/>
            <person name="Wei L."/>
            <person name="Li C."/>
            <person name="Ma Q."/>
            <person name="Ju M."/>
            <person name="Zhao R."/>
            <person name="Li G."/>
            <person name="Mu C."/>
            <person name="Tian Q."/>
            <person name="Mei H."/>
            <person name="Zhang T."/>
            <person name="Gao T."/>
            <person name="Zhang H."/>
        </authorList>
    </citation>
    <scope>NUCLEOTIDE SEQUENCE</scope>
    <source>
        <strain evidence="8">KEN1</strain>
    </source>
</reference>
<gene>
    <name evidence="8" type="ORF">Slati_4281900</name>
</gene>
<dbReference type="FunFam" id="1.10.8.430:FF:000003">
    <property type="entry name" value="Probable disease resistance protein At5g66910"/>
    <property type="match status" value="1"/>
</dbReference>
<evidence type="ECO:0000313" key="8">
    <source>
        <dbReference type="EMBL" id="KAL0402520.1"/>
    </source>
</evidence>
<evidence type="ECO:0000256" key="4">
    <source>
        <dbReference type="ARBA" id="ARBA00022821"/>
    </source>
</evidence>
<dbReference type="GO" id="GO:0005524">
    <property type="term" value="F:ATP binding"/>
    <property type="evidence" value="ECO:0007669"/>
    <property type="project" value="UniProtKB-KW"/>
</dbReference>
<dbReference type="GO" id="GO:0043531">
    <property type="term" value="F:ADP binding"/>
    <property type="evidence" value="ECO:0007669"/>
    <property type="project" value="InterPro"/>
</dbReference>
<proteinExistence type="inferred from homology"/>
<evidence type="ECO:0000256" key="3">
    <source>
        <dbReference type="ARBA" id="ARBA00022741"/>
    </source>
</evidence>
<dbReference type="EMBL" id="JACGWN010000015">
    <property type="protein sequence ID" value="KAL0402520.1"/>
    <property type="molecule type" value="Genomic_DNA"/>
</dbReference>
<dbReference type="PANTHER" id="PTHR23155">
    <property type="entry name" value="DISEASE RESISTANCE PROTEIN RP"/>
    <property type="match status" value="1"/>
</dbReference>
<evidence type="ECO:0000256" key="5">
    <source>
        <dbReference type="ARBA" id="ARBA00022840"/>
    </source>
</evidence>
<dbReference type="SUPFAM" id="SSF52540">
    <property type="entry name" value="P-loop containing nucleoside triphosphate hydrolases"/>
    <property type="match status" value="1"/>
</dbReference>
<keyword evidence="5" id="KW-0067">ATP-binding</keyword>
<dbReference type="AlphaFoldDB" id="A0AAW2TC27"/>
<evidence type="ECO:0000259" key="7">
    <source>
        <dbReference type="Pfam" id="PF00931"/>
    </source>
</evidence>
<comment type="caution">
    <text evidence="8">The sequence shown here is derived from an EMBL/GenBank/DDBJ whole genome shotgun (WGS) entry which is preliminary data.</text>
</comment>
<keyword evidence="4" id="KW-0611">Plant defense</keyword>
<dbReference type="InterPro" id="IPR044974">
    <property type="entry name" value="Disease_R_plants"/>
</dbReference>
<dbReference type="InterPro" id="IPR002182">
    <property type="entry name" value="NB-ARC"/>
</dbReference>
<dbReference type="PRINTS" id="PR00364">
    <property type="entry name" value="DISEASERSIST"/>
</dbReference>
<comment type="similarity">
    <text evidence="1">Belongs to the disease resistance NB-LRR family.</text>
</comment>
<keyword evidence="3" id="KW-0547">Nucleotide-binding</keyword>
<dbReference type="Pfam" id="PF00931">
    <property type="entry name" value="NB-ARC"/>
    <property type="match status" value="1"/>
</dbReference>
<dbReference type="GO" id="GO:0098542">
    <property type="term" value="P:defense response to other organism"/>
    <property type="evidence" value="ECO:0007669"/>
    <property type="project" value="TreeGrafter"/>
</dbReference>
<feature type="domain" description="NB-ARC" evidence="7">
    <location>
        <begin position="144"/>
        <end position="314"/>
    </location>
</feature>
<reference evidence="8" key="1">
    <citation type="submission" date="2020-06" db="EMBL/GenBank/DDBJ databases">
        <authorList>
            <person name="Li T."/>
            <person name="Hu X."/>
            <person name="Zhang T."/>
            <person name="Song X."/>
            <person name="Zhang H."/>
            <person name="Dai N."/>
            <person name="Sheng W."/>
            <person name="Hou X."/>
            <person name="Wei L."/>
        </authorList>
    </citation>
    <scope>NUCLEOTIDE SEQUENCE</scope>
    <source>
        <strain evidence="8">KEN1</strain>
        <tissue evidence="8">Leaf</tissue>
    </source>
</reference>
<dbReference type="InterPro" id="IPR027417">
    <property type="entry name" value="P-loop_NTPase"/>
</dbReference>